<gene>
    <name evidence="1" type="ORF">O181_000280</name>
</gene>
<sequence>MKEDLIEILCQYREAFSSDNEPLGVIKGHKVDIMLNVKRPYPPLLRIPAYPASPRAREASEAHINELIKLGILRKARHYEEV</sequence>
<proteinExistence type="predicted"/>
<evidence type="ECO:0000313" key="2">
    <source>
        <dbReference type="Proteomes" id="UP000765509"/>
    </source>
</evidence>
<evidence type="ECO:0000313" key="1">
    <source>
        <dbReference type="EMBL" id="MBW0460565.1"/>
    </source>
</evidence>
<dbReference type="OrthoDB" id="10678662at2759"/>
<comment type="caution">
    <text evidence="1">The sequence shown here is derived from an EMBL/GenBank/DDBJ whole genome shotgun (WGS) entry which is preliminary data.</text>
</comment>
<protein>
    <submittedName>
        <fullName evidence="1">Uncharacterized protein</fullName>
    </submittedName>
</protein>
<dbReference type="Proteomes" id="UP000765509">
    <property type="component" value="Unassembled WGS sequence"/>
</dbReference>
<reference evidence="1" key="1">
    <citation type="submission" date="2021-03" db="EMBL/GenBank/DDBJ databases">
        <title>Draft genome sequence of rust myrtle Austropuccinia psidii MF-1, a brazilian biotype.</title>
        <authorList>
            <person name="Quecine M.C."/>
            <person name="Pachon D.M.R."/>
            <person name="Bonatelli M.L."/>
            <person name="Correr F.H."/>
            <person name="Franceschini L.M."/>
            <person name="Leite T.F."/>
            <person name="Margarido G.R.A."/>
            <person name="Almeida C.A."/>
            <person name="Ferrarezi J.A."/>
            <person name="Labate C.A."/>
        </authorList>
    </citation>
    <scope>NUCLEOTIDE SEQUENCE</scope>
    <source>
        <strain evidence="1">MF-1</strain>
    </source>
</reference>
<keyword evidence="2" id="KW-1185">Reference proteome</keyword>
<name>A0A9Q3B8L4_9BASI</name>
<dbReference type="AlphaFoldDB" id="A0A9Q3B8L4"/>
<organism evidence="1 2">
    <name type="scientific">Austropuccinia psidii MF-1</name>
    <dbReference type="NCBI Taxonomy" id="1389203"/>
    <lineage>
        <taxon>Eukaryota</taxon>
        <taxon>Fungi</taxon>
        <taxon>Dikarya</taxon>
        <taxon>Basidiomycota</taxon>
        <taxon>Pucciniomycotina</taxon>
        <taxon>Pucciniomycetes</taxon>
        <taxon>Pucciniales</taxon>
        <taxon>Sphaerophragmiaceae</taxon>
        <taxon>Austropuccinia</taxon>
    </lineage>
</organism>
<accession>A0A9Q3B8L4</accession>
<dbReference type="EMBL" id="AVOT02000029">
    <property type="protein sequence ID" value="MBW0460565.1"/>
    <property type="molecule type" value="Genomic_DNA"/>
</dbReference>